<keyword evidence="3" id="KW-1185">Reference proteome</keyword>
<dbReference type="PANTHER" id="PTHR31189:SF2">
    <property type="entry name" value="RMLC-LIKE CUPINS SUPERFAMILY PROTEIN"/>
    <property type="match status" value="1"/>
</dbReference>
<gene>
    <name evidence="2" type="ORF">MPRM_28030</name>
</gene>
<dbReference type="PROSITE" id="PS00725">
    <property type="entry name" value="GERMIN"/>
    <property type="match status" value="1"/>
</dbReference>
<evidence type="ECO:0000313" key="3">
    <source>
        <dbReference type="Proteomes" id="UP000467105"/>
    </source>
</evidence>
<dbReference type="InterPro" id="IPR014710">
    <property type="entry name" value="RmlC-like_jellyroll"/>
</dbReference>
<dbReference type="SMART" id="SM00835">
    <property type="entry name" value="Cupin_1"/>
    <property type="match status" value="1"/>
</dbReference>
<reference evidence="2 3" key="1">
    <citation type="journal article" date="2019" name="Emerg. Microbes Infect.">
        <title>Comprehensive subspecies identification of 175 nontuberculous mycobacteria species based on 7547 genomic profiles.</title>
        <authorList>
            <person name="Matsumoto Y."/>
            <person name="Kinjo T."/>
            <person name="Motooka D."/>
            <person name="Nabeya D."/>
            <person name="Jung N."/>
            <person name="Uechi K."/>
            <person name="Horii T."/>
            <person name="Iida T."/>
            <person name="Fujita J."/>
            <person name="Nakamura S."/>
        </authorList>
    </citation>
    <scope>NUCLEOTIDE SEQUENCE [LARGE SCALE GENOMIC DNA]</scope>
    <source>
        <strain evidence="2 3">JCM 14742</strain>
    </source>
</reference>
<name>A0A7I7YW74_9MYCO</name>
<dbReference type="Pfam" id="PF00190">
    <property type="entry name" value="Cupin_1"/>
    <property type="match status" value="1"/>
</dbReference>
<accession>A0A7I7YW74</accession>
<dbReference type="InterPro" id="IPR050253">
    <property type="entry name" value="Seed_Storage-Functional"/>
</dbReference>
<protein>
    <submittedName>
        <fullName evidence="2">Uncharacterized protein</fullName>
    </submittedName>
</protein>
<feature type="compositionally biased region" description="Pro residues" evidence="1">
    <location>
        <begin position="21"/>
        <end position="34"/>
    </location>
</feature>
<sequence length="245" mass="25598">MTNNPADGAAQPSVDDRTVPSPNPPGSNTPPPQLLPEGPGIGSAAWPSEQTTPVGRGEQIAGGTDPDHPHLFHLADWGGNVFPGGSLQGANSENWPILVGQKGAVYLARLAVGGIREPHWHPSAWEVNVVLAGLSRWVFVGPNGTQDVFEAGKGDVIFAPQGHYHYFENASATEELVALIVFNSDAAEPKDDIGIGQSLTAIPNDVLSAVLGVPISIFEQIPTVAGRIVIAKRPEGQTGARQAVP</sequence>
<proteinExistence type="predicted"/>
<feature type="region of interest" description="Disordered" evidence="1">
    <location>
        <begin position="1"/>
        <end position="70"/>
    </location>
</feature>
<dbReference type="SUPFAM" id="SSF51182">
    <property type="entry name" value="RmlC-like cupins"/>
    <property type="match status" value="1"/>
</dbReference>
<evidence type="ECO:0000313" key="2">
    <source>
        <dbReference type="EMBL" id="BBZ45522.1"/>
    </source>
</evidence>
<dbReference type="GO" id="GO:0030145">
    <property type="term" value="F:manganese ion binding"/>
    <property type="evidence" value="ECO:0007669"/>
    <property type="project" value="InterPro"/>
</dbReference>
<dbReference type="PANTHER" id="PTHR31189">
    <property type="entry name" value="OS03G0336100 PROTEIN-RELATED"/>
    <property type="match status" value="1"/>
</dbReference>
<dbReference type="Gene3D" id="2.60.120.10">
    <property type="entry name" value="Jelly Rolls"/>
    <property type="match status" value="1"/>
</dbReference>
<dbReference type="InterPro" id="IPR019780">
    <property type="entry name" value="Germin_Mn-BS"/>
</dbReference>
<dbReference type="RefSeq" id="WP_085267649.1">
    <property type="nucleotide sequence ID" value="NZ_AP022614.1"/>
</dbReference>
<dbReference type="EMBL" id="AP022614">
    <property type="protein sequence ID" value="BBZ45522.1"/>
    <property type="molecule type" value="Genomic_DNA"/>
</dbReference>
<dbReference type="InterPro" id="IPR006045">
    <property type="entry name" value="Cupin_1"/>
</dbReference>
<dbReference type="AlphaFoldDB" id="A0A7I7YW74"/>
<dbReference type="Proteomes" id="UP000467105">
    <property type="component" value="Chromosome"/>
</dbReference>
<dbReference type="CDD" id="cd20306">
    <property type="entry name" value="cupin_OxDC-like"/>
    <property type="match status" value="1"/>
</dbReference>
<evidence type="ECO:0000256" key="1">
    <source>
        <dbReference type="SAM" id="MobiDB-lite"/>
    </source>
</evidence>
<dbReference type="OrthoDB" id="1973590at2"/>
<dbReference type="InterPro" id="IPR011051">
    <property type="entry name" value="RmlC_Cupin_sf"/>
</dbReference>
<organism evidence="2 3">
    <name type="scientific">Mycobacterium parmense</name>
    <dbReference type="NCBI Taxonomy" id="185642"/>
    <lineage>
        <taxon>Bacteria</taxon>
        <taxon>Bacillati</taxon>
        <taxon>Actinomycetota</taxon>
        <taxon>Actinomycetes</taxon>
        <taxon>Mycobacteriales</taxon>
        <taxon>Mycobacteriaceae</taxon>
        <taxon>Mycobacterium</taxon>
        <taxon>Mycobacterium simiae complex</taxon>
    </lineage>
</organism>